<dbReference type="EMBL" id="CAKMMF010000002">
    <property type="protein sequence ID" value="CAH1193706.1"/>
    <property type="molecule type" value="Genomic_DNA"/>
</dbReference>
<accession>A0ABN8G1M4</accession>
<comment type="caution">
    <text evidence="1">The sequence shown here is derived from an EMBL/GenBank/DDBJ whole genome shotgun (WGS) entry which is preliminary data.</text>
</comment>
<keyword evidence="2" id="KW-1185">Reference proteome</keyword>
<evidence type="ECO:0000313" key="2">
    <source>
        <dbReference type="Proteomes" id="UP000838686"/>
    </source>
</evidence>
<sequence length="77" mass="8598">MIRIGIQMSVIDEEIHMGNKCGSIKELKNEGANCCLVRPFSGRLRCMVDGYCNIIGLLSCYGVALPLKQWNNAPFTY</sequence>
<evidence type="ECO:0000313" key="1">
    <source>
        <dbReference type="EMBL" id="CAH1193706.1"/>
    </source>
</evidence>
<gene>
    <name evidence="1" type="ORF">PAECIP111893_00533</name>
</gene>
<dbReference type="Proteomes" id="UP000838686">
    <property type="component" value="Unassembled WGS sequence"/>
</dbReference>
<organism evidence="1 2">
    <name type="scientific">Paenibacillus plantiphilus</name>
    <dbReference type="NCBI Taxonomy" id="2905650"/>
    <lineage>
        <taxon>Bacteria</taxon>
        <taxon>Bacillati</taxon>
        <taxon>Bacillota</taxon>
        <taxon>Bacilli</taxon>
        <taxon>Bacillales</taxon>
        <taxon>Paenibacillaceae</taxon>
        <taxon>Paenibacillus</taxon>
    </lineage>
</organism>
<protein>
    <recommendedName>
        <fullName evidence="3">CN hydrolase domain-containing protein</fullName>
    </recommendedName>
</protein>
<proteinExistence type="predicted"/>
<evidence type="ECO:0008006" key="3">
    <source>
        <dbReference type="Google" id="ProtNLM"/>
    </source>
</evidence>
<reference evidence="1" key="1">
    <citation type="submission" date="2022-01" db="EMBL/GenBank/DDBJ databases">
        <authorList>
            <person name="Criscuolo A."/>
        </authorList>
    </citation>
    <scope>NUCLEOTIDE SEQUENCE</scope>
    <source>
        <strain evidence="1">CIP111893</strain>
    </source>
</reference>
<name>A0ABN8G1M4_9BACL</name>